<evidence type="ECO:0000313" key="1">
    <source>
        <dbReference type="EMBL" id="SIS64490.1"/>
    </source>
</evidence>
<sequence length="207" mass="22986">MKKKYGYFIPRTDGELLRWLNNFKEQINIAGPTLGLTPIQVTELADKAQKGIDALLSVVIKKQDYMDAVLFKNMVRDEEVGFIANAAVVLKRNPLFTDNIGGALGIINTTSLQDRVTLKPTLKVNVFPQYVEVGFNKQGQTGVSVFSRIHGTDEWIKIGDAERSPYKDTRPLQVPGKAEIREYMALCYSNDESVGQNSEVSIAVFGG</sequence>
<accession>A0A173MN79</accession>
<protein>
    <submittedName>
        <fullName evidence="1">Uncharacterized protein</fullName>
    </submittedName>
</protein>
<proteinExistence type="predicted"/>
<dbReference type="RefSeq" id="WP_076375141.1">
    <property type="nucleotide sequence ID" value="NZ_AP017422.1"/>
</dbReference>
<gene>
    <name evidence="1" type="ORF">SAMN05421788_101394</name>
</gene>
<dbReference type="Proteomes" id="UP000186917">
    <property type="component" value="Unassembled WGS sequence"/>
</dbReference>
<evidence type="ECO:0000313" key="2">
    <source>
        <dbReference type="Proteomes" id="UP000186917"/>
    </source>
</evidence>
<dbReference type="AlphaFoldDB" id="A0A173MN79"/>
<dbReference type="KEGG" id="fln:FLA_4993"/>
<dbReference type="OrthoDB" id="669122at2"/>
<name>A0A173MN79_9BACT</name>
<organism evidence="1 2">
    <name type="scientific">Filimonas lacunae</name>
    <dbReference type="NCBI Taxonomy" id="477680"/>
    <lineage>
        <taxon>Bacteria</taxon>
        <taxon>Pseudomonadati</taxon>
        <taxon>Bacteroidota</taxon>
        <taxon>Chitinophagia</taxon>
        <taxon>Chitinophagales</taxon>
        <taxon>Chitinophagaceae</taxon>
        <taxon>Filimonas</taxon>
    </lineage>
</organism>
<keyword evidence="2" id="KW-1185">Reference proteome</keyword>
<dbReference type="EMBL" id="FTOR01000001">
    <property type="protein sequence ID" value="SIS64490.1"/>
    <property type="molecule type" value="Genomic_DNA"/>
</dbReference>
<reference evidence="2" key="1">
    <citation type="submission" date="2017-01" db="EMBL/GenBank/DDBJ databases">
        <authorList>
            <person name="Varghese N."/>
            <person name="Submissions S."/>
        </authorList>
    </citation>
    <scope>NUCLEOTIDE SEQUENCE [LARGE SCALE GENOMIC DNA]</scope>
    <source>
        <strain evidence="2">DSM 21054</strain>
    </source>
</reference>